<sequence length="47" mass="5160">MKKISRNKQKDTQPLAGLFGLKQIMLVPLSIFGVIVSLTNIAIYSAL</sequence>
<feature type="transmembrane region" description="Helical" evidence="1">
    <location>
        <begin position="24"/>
        <end position="46"/>
    </location>
</feature>
<keyword evidence="1" id="KW-0812">Transmembrane</keyword>
<name>A0A3B0WKP2_9ZZZZ</name>
<protein>
    <submittedName>
        <fullName evidence="2">Uncharacterized protein</fullName>
    </submittedName>
</protein>
<evidence type="ECO:0000313" key="2">
    <source>
        <dbReference type="EMBL" id="VAW50009.1"/>
    </source>
</evidence>
<evidence type="ECO:0000256" key="1">
    <source>
        <dbReference type="SAM" id="Phobius"/>
    </source>
</evidence>
<keyword evidence="1" id="KW-0472">Membrane</keyword>
<dbReference type="AlphaFoldDB" id="A0A3B0WKP2"/>
<reference evidence="2" key="1">
    <citation type="submission" date="2018-06" db="EMBL/GenBank/DDBJ databases">
        <authorList>
            <person name="Zhirakovskaya E."/>
        </authorList>
    </citation>
    <scope>NUCLEOTIDE SEQUENCE</scope>
</reference>
<organism evidence="2">
    <name type="scientific">hydrothermal vent metagenome</name>
    <dbReference type="NCBI Taxonomy" id="652676"/>
    <lineage>
        <taxon>unclassified sequences</taxon>
        <taxon>metagenomes</taxon>
        <taxon>ecological metagenomes</taxon>
    </lineage>
</organism>
<gene>
    <name evidence="2" type="ORF">MNBD_GAMMA04-1320</name>
</gene>
<accession>A0A3B0WKP2</accession>
<dbReference type="EMBL" id="UOFB01000422">
    <property type="protein sequence ID" value="VAW50009.1"/>
    <property type="molecule type" value="Genomic_DNA"/>
</dbReference>
<proteinExistence type="predicted"/>
<keyword evidence="1" id="KW-1133">Transmembrane helix</keyword>